<keyword evidence="6" id="KW-0479">Metal-binding</keyword>
<keyword evidence="4 6" id="KW-0501">Molybdenum cofactor biosynthesis</keyword>
<dbReference type="InterPro" id="IPR001453">
    <property type="entry name" value="MoaB/Mog_dom"/>
</dbReference>
<dbReference type="EMBL" id="SMFP01000006">
    <property type="protein sequence ID" value="TDE37892.1"/>
    <property type="molecule type" value="Genomic_DNA"/>
</dbReference>
<comment type="pathway">
    <text evidence="2 6">Cofactor biosynthesis; molybdopterin biosynthesis.</text>
</comment>
<proteinExistence type="inferred from homology"/>
<dbReference type="RefSeq" id="WP_132829141.1">
    <property type="nucleotide sequence ID" value="NZ_SMFP01000006.1"/>
</dbReference>
<dbReference type="SMART" id="SM00852">
    <property type="entry name" value="MoCF_biosynth"/>
    <property type="match status" value="1"/>
</dbReference>
<evidence type="ECO:0000313" key="8">
    <source>
        <dbReference type="EMBL" id="TDE37892.1"/>
    </source>
</evidence>
<dbReference type="Pfam" id="PF03453">
    <property type="entry name" value="MoeA_N"/>
    <property type="match status" value="1"/>
</dbReference>
<evidence type="ECO:0000256" key="2">
    <source>
        <dbReference type="ARBA" id="ARBA00005046"/>
    </source>
</evidence>
<dbReference type="Gene3D" id="3.40.980.10">
    <property type="entry name" value="MoaB/Mog-like domain"/>
    <property type="match status" value="1"/>
</dbReference>
<keyword evidence="6" id="KW-0500">Molybdenum</keyword>
<dbReference type="PANTHER" id="PTHR10192">
    <property type="entry name" value="MOLYBDOPTERIN BIOSYNTHESIS PROTEIN"/>
    <property type="match status" value="1"/>
</dbReference>
<evidence type="ECO:0000256" key="5">
    <source>
        <dbReference type="ARBA" id="ARBA00047317"/>
    </source>
</evidence>
<organism evidence="8 9">
    <name type="scientific">Antarcticimicrobium sediminis</name>
    <dbReference type="NCBI Taxonomy" id="2546227"/>
    <lineage>
        <taxon>Bacteria</taxon>
        <taxon>Pseudomonadati</taxon>
        <taxon>Pseudomonadota</taxon>
        <taxon>Alphaproteobacteria</taxon>
        <taxon>Rhodobacterales</taxon>
        <taxon>Paracoccaceae</taxon>
        <taxon>Antarcticimicrobium</taxon>
    </lineage>
</organism>
<comment type="cofactor">
    <cofactor evidence="6">
        <name>Mg(2+)</name>
        <dbReference type="ChEBI" id="CHEBI:18420"/>
    </cofactor>
</comment>
<dbReference type="UniPathway" id="UPA00344"/>
<evidence type="ECO:0000256" key="1">
    <source>
        <dbReference type="ARBA" id="ARBA00002901"/>
    </source>
</evidence>
<evidence type="ECO:0000256" key="6">
    <source>
        <dbReference type="RuleBase" id="RU365090"/>
    </source>
</evidence>
<keyword evidence="9" id="KW-1185">Reference proteome</keyword>
<dbReference type="SUPFAM" id="SSF53218">
    <property type="entry name" value="Molybdenum cofactor biosynthesis proteins"/>
    <property type="match status" value="1"/>
</dbReference>
<dbReference type="Pfam" id="PF03454">
    <property type="entry name" value="MoeA_C"/>
    <property type="match status" value="1"/>
</dbReference>
<dbReference type="AlphaFoldDB" id="A0A4R5ET70"/>
<dbReference type="CDD" id="cd00887">
    <property type="entry name" value="MoeA"/>
    <property type="match status" value="1"/>
</dbReference>
<dbReference type="Gene3D" id="3.90.105.10">
    <property type="entry name" value="Molybdopterin biosynthesis moea protein, domain 2"/>
    <property type="match status" value="1"/>
</dbReference>
<reference evidence="8 9" key="1">
    <citation type="submission" date="2019-03" db="EMBL/GenBank/DDBJ databases">
        <authorList>
            <person name="Zhang S."/>
        </authorList>
    </citation>
    <scope>NUCLEOTIDE SEQUENCE [LARGE SCALE GENOMIC DNA]</scope>
    <source>
        <strain evidence="8 9">S4J41</strain>
    </source>
</reference>
<feature type="domain" description="MoaB/Mog" evidence="7">
    <location>
        <begin position="196"/>
        <end position="334"/>
    </location>
</feature>
<evidence type="ECO:0000313" key="9">
    <source>
        <dbReference type="Proteomes" id="UP000294662"/>
    </source>
</evidence>
<dbReference type="GO" id="GO:0046872">
    <property type="term" value="F:metal ion binding"/>
    <property type="evidence" value="ECO:0007669"/>
    <property type="project" value="UniProtKB-UniRule"/>
</dbReference>
<gene>
    <name evidence="8" type="ORF">E1B25_10715</name>
</gene>
<dbReference type="EC" id="2.10.1.1" evidence="6"/>
<dbReference type="InterPro" id="IPR036135">
    <property type="entry name" value="MoeA_linker/N_sf"/>
</dbReference>
<comment type="catalytic activity">
    <reaction evidence="5">
        <text>adenylyl-molybdopterin + molybdate = Mo-molybdopterin + AMP + H(+)</text>
        <dbReference type="Rhea" id="RHEA:35047"/>
        <dbReference type="ChEBI" id="CHEBI:15378"/>
        <dbReference type="ChEBI" id="CHEBI:36264"/>
        <dbReference type="ChEBI" id="CHEBI:62727"/>
        <dbReference type="ChEBI" id="CHEBI:71302"/>
        <dbReference type="ChEBI" id="CHEBI:456215"/>
        <dbReference type="EC" id="2.10.1.1"/>
    </reaction>
</comment>
<dbReference type="OrthoDB" id="9804758at2"/>
<name>A0A4R5ET70_9RHOB</name>
<keyword evidence="6 8" id="KW-0808">Transferase</keyword>
<dbReference type="GO" id="GO:0005829">
    <property type="term" value="C:cytosol"/>
    <property type="evidence" value="ECO:0007669"/>
    <property type="project" value="TreeGrafter"/>
</dbReference>
<dbReference type="SUPFAM" id="SSF63867">
    <property type="entry name" value="MoeA C-terminal domain-like"/>
    <property type="match status" value="1"/>
</dbReference>
<evidence type="ECO:0000259" key="7">
    <source>
        <dbReference type="SMART" id="SM00852"/>
    </source>
</evidence>
<evidence type="ECO:0000256" key="4">
    <source>
        <dbReference type="ARBA" id="ARBA00023150"/>
    </source>
</evidence>
<evidence type="ECO:0000256" key="3">
    <source>
        <dbReference type="ARBA" id="ARBA00010763"/>
    </source>
</evidence>
<dbReference type="Proteomes" id="UP000294662">
    <property type="component" value="Unassembled WGS sequence"/>
</dbReference>
<comment type="similarity">
    <text evidence="3 6">Belongs to the MoeA family.</text>
</comment>
<dbReference type="NCBIfam" id="TIGR00177">
    <property type="entry name" value="molyb_syn"/>
    <property type="match status" value="1"/>
</dbReference>
<dbReference type="GO" id="GO:0006777">
    <property type="term" value="P:Mo-molybdopterin cofactor biosynthetic process"/>
    <property type="evidence" value="ECO:0007669"/>
    <property type="project" value="UniProtKB-UniRule"/>
</dbReference>
<accession>A0A4R5ET70</accession>
<dbReference type="PANTHER" id="PTHR10192:SF5">
    <property type="entry name" value="GEPHYRIN"/>
    <property type="match status" value="1"/>
</dbReference>
<dbReference type="InterPro" id="IPR036425">
    <property type="entry name" value="MoaB/Mog-like_dom_sf"/>
</dbReference>
<dbReference type="InterPro" id="IPR036688">
    <property type="entry name" value="MoeA_C_domain_IV_sf"/>
</dbReference>
<dbReference type="GO" id="GO:0061599">
    <property type="term" value="F:molybdopterin molybdotransferase activity"/>
    <property type="evidence" value="ECO:0007669"/>
    <property type="project" value="UniProtKB-UniRule"/>
</dbReference>
<sequence length="419" mass="43431">MTVFERIESAACGCDDLHRPGALMPVHEAVAAALALVTPIAQTEEVTLDKARGRCLVAPVLARSDMPRFDNAAMDGYALRYADLRDRALLPVQGVCAAGDAPTPLTTGTMMRIFTGAPIPEGADTVVMQEAIERSGDHALVTGPVRVGSHIRKAGNDQRCGDVVLAPGLRLAAKHLAICAGAGAGYVTVRRQLRIALVLSGDEITPAGEPVQGGAIWDVNTPMLRALCQDAGADIVAVQQVPDRRAALVATLADLSGKVDMILTSGGISVGERDPVKPALRDLGARIAVSGVAIKPGKPVTVSQLGTSVILSLPGNPVAAFVTWHVLGRPLVDRLSGAAPSSARRHVRAAAPIPHRPGRCEYRPASIIGYDGQGIEIAACAPNVNSANLGPLAAADGLILIPADTEQVAVGDMLEFLPI</sequence>
<dbReference type="InterPro" id="IPR038987">
    <property type="entry name" value="MoeA-like"/>
</dbReference>
<comment type="caution">
    <text evidence="8">The sequence shown here is derived from an EMBL/GenBank/DDBJ whole genome shotgun (WGS) entry which is preliminary data.</text>
</comment>
<dbReference type="NCBIfam" id="NF045515">
    <property type="entry name" value="Glp_gephyrin"/>
    <property type="match status" value="1"/>
</dbReference>
<keyword evidence="6" id="KW-0460">Magnesium</keyword>
<comment type="function">
    <text evidence="1 6">Catalyzes the insertion of molybdate into adenylated molybdopterin with the concomitant release of AMP.</text>
</comment>
<dbReference type="Gene3D" id="2.170.190.11">
    <property type="entry name" value="Molybdopterin biosynthesis moea protein, domain 3"/>
    <property type="match status" value="1"/>
</dbReference>
<dbReference type="Gene3D" id="2.40.340.10">
    <property type="entry name" value="MoeA, C-terminal, domain IV"/>
    <property type="match status" value="1"/>
</dbReference>
<dbReference type="Pfam" id="PF00994">
    <property type="entry name" value="MoCF_biosynth"/>
    <property type="match status" value="1"/>
</dbReference>
<dbReference type="InterPro" id="IPR005110">
    <property type="entry name" value="MoeA_linker/N"/>
</dbReference>
<dbReference type="SUPFAM" id="SSF63882">
    <property type="entry name" value="MoeA N-terminal region -like"/>
    <property type="match status" value="1"/>
</dbReference>
<dbReference type="InterPro" id="IPR005111">
    <property type="entry name" value="MoeA_C_domain_IV"/>
</dbReference>
<protein>
    <recommendedName>
        <fullName evidence="6">Molybdopterin molybdenumtransferase</fullName>
        <ecNumber evidence="6">2.10.1.1</ecNumber>
    </recommendedName>
</protein>